<dbReference type="Proteomes" id="UP000243975">
    <property type="component" value="Unassembled WGS sequence"/>
</dbReference>
<dbReference type="EMBL" id="LEKV01004377">
    <property type="protein sequence ID" value="KVH95762.1"/>
    <property type="molecule type" value="Genomic_DNA"/>
</dbReference>
<dbReference type="Pfam" id="PF12854">
    <property type="entry name" value="PPR_1"/>
    <property type="match status" value="1"/>
</dbReference>
<sequence length="218" mass="24470">MMRKLKFLFLEVIENKNGVFGFEAFDLFEELLKEINVDGNNLLVRAVDALVKAFFSVHQFDEAYDVLLKIQGGFLLSVLTCNLFLNRLVEEGKVDMAMMVYQHLKMKGFLPNVYTYGIVVKGLCRTGCVKEAGDVLESMKEAGAEPNMFTFGSYIDGLCSNGYTDSAFELLKMLKEPGSLIDVFAYASVIRGFVKELKLQDAENDFFNMKQAAIVPDA</sequence>
<accession>A0A103XRX4</accession>
<dbReference type="Gramene" id="KVH95762">
    <property type="protein sequence ID" value="KVH95762"/>
    <property type="gene ID" value="Ccrd_002158"/>
</dbReference>
<dbReference type="PANTHER" id="PTHR47939:SF13">
    <property type="entry name" value="OS03G0201400 PROTEIN"/>
    <property type="match status" value="1"/>
</dbReference>
<evidence type="ECO:0000313" key="5">
    <source>
        <dbReference type="Proteomes" id="UP000243975"/>
    </source>
</evidence>
<proteinExistence type="inferred from homology"/>
<evidence type="ECO:0000256" key="2">
    <source>
        <dbReference type="ARBA" id="ARBA00022737"/>
    </source>
</evidence>
<evidence type="ECO:0000313" key="4">
    <source>
        <dbReference type="EMBL" id="KVH95762.1"/>
    </source>
</evidence>
<organism evidence="4 5">
    <name type="scientific">Cynara cardunculus var. scolymus</name>
    <name type="common">Globe artichoke</name>
    <name type="synonym">Cynara scolymus</name>
    <dbReference type="NCBI Taxonomy" id="59895"/>
    <lineage>
        <taxon>Eukaryota</taxon>
        <taxon>Viridiplantae</taxon>
        <taxon>Streptophyta</taxon>
        <taxon>Embryophyta</taxon>
        <taxon>Tracheophyta</taxon>
        <taxon>Spermatophyta</taxon>
        <taxon>Magnoliopsida</taxon>
        <taxon>eudicotyledons</taxon>
        <taxon>Gunneridae</taxon>
        <taxon>Pentapetalae</taxon>
        <taxon>asterids</taxon>
        <taxon>campanulids</taxon>
        <taxon>Asterales</taxon>
        <taxon>Asteraceae</taxon>
        <taxon>Carduoideae</taxon>
        <taxon>Cardueae</taxon>
        <taxon>Carduinae</taxon>
        <taxon>Cynara</taxon>
    </lineage>
</organism>
<reference evidence="4 5" key="1">
    <citation type="journal article" date="2016" name="Sci. Rep.">
        <title>The genome sequence of the outbreeding globe artichoke constructed de novo incorporating a phase-aware low-pass sequencing strategy of F1 progeny.</title>
        <authorList>
            <person name="Scaglione D."/>
            <person name="Reyes-Chin-Wo S."/>
            <person name="Acquadro A."/>
            <person name="Froenicke L."/>
            <person name="Portis E."/>
            <person name="Beitel C."/>
            <person name="Tirone M."/>
            <person name="Mauro R."/>
            <person name="Lo Monaco A."/>
            <person name="Mauromicale G."/>
            <person name="Faccioli P."/>
            <person name="Cattivelli L."/>
            <person name="Rieseberg L."/>
            <person name="Michelmore R."/>
            <person name="Lanteri S."/>
        </authorList>
    </citation>
    <scope>NUCLEOTIDE SEQUENCE [LARGE SCALE GENOMIC DNA]</scope>
    <source>
        <strain evidence="4">2C</strain>
    </source>
</reference>
<feature type="repeat" description="PPR" evidence="3">
    <location>
        <begin position="77"/>
        <end position="111"/>
    </location>
</feature>
<dbReference type="AlphaFoldDB" id="A0A103XRX4"/>
<comment type="caution">
    <text evidence="4">The sequence shown here is derived from an EMBL/GenBank/DDBJ whole genome shotgun (WGS) entry which is preliminary data.</text>
</comment>
<feature type="repeat" description="PPR" evidence="3">
    <location>
        <begin position="182"/>
        <end position="216"/>
    </location>
</feature>
<dbReference type="InterPro" id="IPR002885">
    <property type="entry name" value="PPR_rpt"/>
</dbReference>
<gene>
    <name evidence="4" type="ORF">Ccrd_002158</name>
</gene>
<dbReference type="InterPro" id="IPR011990">
    <property type="entry name" value="TPR-like_helical_dom_sf"/>
</dbReference>
<dbReference type="PROSITE" id="PS51375">
    <property type="entry name" value="PPR"/>
    <property type="match status" value="4"/>
</dbReference>
<dbReference type="InterPro" id="IPR050667">
    <property type="entry name" value="PPR-containing_protein"/>
</dbReference>
<comment type="similarity">
    <text evidence="1">Belongs to the PPR family. P subfamily.</text>
</comment>
<dbReference type="Gene3D" id="1.25.40.10">
    <property type="entry name" value="Tetratricopeptide repeat domain"/>
    <property type="match status" value="2"/>
</dbReference>
<dbReference type="OMA" id="ECRIVEM"/>
<protein>
    <submittedName>
        <fullName evidence="4">Pentatricopeptide repeat-containing protein</fullName>
    </submittedName>
</protein>
<name>A0A103XRX4_CYNCS</name>
<feature type="repeat" description="PPR" evidence="3">
    <location>
        <begin position="147"/>
        <end position="181"/>
    </location>
</feature>
<feature type="repeat" description="PPR" evidence="3">
    <location>
        <begin position="112"/>
        <end position="146"/>
    </location>
</feature>
<evidence type="ECO:0000256" key="1">
    <source>
        <dbReference type="ARBA" id="ARBA00007626"/>
    </source>
</evidence>
<keyword evidence="5" id="KW-1185">Reference proteome</keyword>
<keyword evidence="2" id="KW-0677">Repeat</keyword>
<dbReference type="PANTHER" id="PTHR47939">
    <property type="entry name" value="MEMBRANE-ASSOCIATED SALT-INDUCIBLE PROTEIN-LIKE"/>
    <property type="match status" value="1"/>
</dbReference>
<evidence type="ECO:0000256" key="3">
    <source>
        <dbReference type="PROSITE-ProRule" id="PRU00708"/>
    </source>
</evidence>
<dbReference type="Pfam" id="PF13041">
    <property type="entry name" value="PPR_2"/>
    <property type="match status" value="1"/>
</dbReference>
<dbReference type="NCBIfam" id="TIGR00756">
    <property type="entry name" value="PPR"/>
    <property type="match status" value="2"/>
</dbReference>